<dbReference type="Proteomes" id="UP000284451">
    <property type="component" value="Unassembled WGS sequence"/>
</dbReference>
<dbReference type="GO" id="GO:0003700">
    <property type="term" value="F:DNA-binding transcription factor activity"/>
    <property type="evidence" value="ECO:0007669"/>
    <property type="project" value="InterPro"/>
</dbReference>
<gene>
    <name evidence="5" type="ORF">D2T29_19095</name>
</gene>
<keyword evidence="1" id="KW-0805">Transcription regulation</keyword>
<dbReference type="AlphaFoldDB" id="A0A443K3B9"/>
<dbReference type="InterPro" id="IPR000524">
    <property type="entry name" value="Tscrpt_reg_HTH_GntR"/>
</dbReference>
<proteinExistence type="predicted"/>
<reference evidence="5 6" key="2">
    <citation type="submission" date="2019-01" db="EMBL/GenBank/DDBJ databases">
        <authorList>
            <person name="Li Y."/>
        </authorList>
    </citation>
    <scope>NUCLEOTIDE SEQUENCE [LARGE SCALE GENOMIC DNA]</scope>
    <source>
        <strain evidence="5 6">07D10-4-3</strain>
    </source>
</reference>
<sequence length="234" mass="26414">MFRRFPRVWTGDDEKLNDYEPDTVADVLHAKLRARIWEGEFLPGDRVSIRALAQSSGLSVIPVRDAVRRLVAEGALRFSDSRTIEVPKLSLENHSDVLFARMQIEPETARRAYPNLTHADLDMLIAEDTAVNEAIAGNDLGRYMKANFAFHFHIYRKADAPVLMRLIEILWLQSGPSMRFIAGQYGAQTVVADYHKETTDALARRDVEGFVDALRADIAQGMEFILRARKGGIT</sequence>
<keyword evidence="2" id="KW-0238">DNA-binding</keyword>
<dbReference type="Gene3D" id="1.10.10.10">
    <property type="entry name" value="Winged helix-like DNA-binding domain superfamily/Winged helix DNA-binding domain"/>
    <property type="match status" value="1"/>
</dbReference>
<dbReference type="Pfam" id="PF07729">
    <property type="entry name" value="FCD"/>
    <property type="match status" value="1"/>
</dbReference>
<dbReference type="PROSITE" id="PS50949">
    <property type="entry name" value="HTH_GNTR"/>
    <property type="match status" value="1"/>
</dbReference>
<dbReference type="Gene3D" id="1.20.120.530">
    <property type="entry name" value="GntR ligand-binding domain-like"/>
    <property type="match status" value="1"/>
</dbReference>
<evidence type="ECO:0000256" key="3">
    <source>
        <dbReference type="ARBA" id="ARBA00023163"/>
    </source>
</evidence>
<evidence type="ECO:0000259" key="4">
    <source>
        <dbReference type="PROSITE" id="PS50949"/>
    </source>
</evidence>
<dbReference type="EMBL" id="SAUY01000034">
    <property type="protein sequence ID" value="RWR27193.1"/>
    <property type="molecule type" value="Genomic_DNA"/>
</dbReference>
<evidence type="ECO:0000256" key="1">
    <source>
        <dbReference type="ARBA" id="ARBA00023015"/>
    </source>
</evidence>
<dbReference type="SUPFAM" id="SSF48008">
    <property type="entry name" value="GntR ligand-binding domain-like"/>
    <property type="match status" value="1"/>
</dbReference>
<evidence type="ECO:0000313" key="6">
    <source>
        <dbReference type="Proteomes" id="UP000284451"/>
    </source>
</evidence>
<dbReference type="Pfam" id="PF00392">
    <property type="entry name" value="GntR"/>
    <property type="match status" value="1"/>
</dbReference>
<dbReference type="SUPFAM" id="SSF46785">
    <property type="entry name" value="Winged helix' DNA-binding domain"/>
    <property type="match status" value="1"/>
</dbReference>
<feature type="domain" description="HTH gntR-type" evidence="4">
    <location>
        <begin position="22"/>
        <end position="89"/>
    </location>
</feature>
<dbReference type="InterPro" id="IPR036388">
    <property type="entry name" value="WH-like_DNA-bd_sf"/>
</dbReference>
<organism evidence="5 6">
    <name type="scientific">Paenirhodobacter populi</name>
    <dbReference type="NCBI Taxonomy" id="2306993"/>
    <lineage>
        <taxon>Bacteria</taxon>
        <taxon>Pseudomonadati</taxon>
        <taxon>Pseudomonadota</taxon>
        <taxon>Alphaproteobacteria</taxon>
        <taxon>Rhodobacterales</taxon>
        <taxon>Rhodobacter group</taxon>
        <taxon>Paenirhodobacter</taxon>
    </lineage>
</organism>
<accession>A0A443K3B9</accession>
<protein>
    <submittedName>
        <fullName evidence="5">GntR family transcriptional regulator</fullName>
    </submittedName>
</protein>
<evidence type="ECO:0000256" key="2">
    <source>
        <dbReference type="ARBA" id="ARBA00023125"/>
    </source>
</evidence>
<dbReference type="GO" id="GO:0003677">
    <property type="term" value="F:DNA binding"/>
    <property type="evidence" value="ECO:0007669"/>
    <property type="project" value="UniProtKB-KW"/>
</dbReference>
<dbReference type="SMART" id="SM00895">
    <property type="entry name" value="FCD"/>
    <property type="match status" value="1"/>
</dbReference>
<dbReference type="PANTHER" id="PTHR43537">
    <property type="entry name" value="TRANSCRIPTIONAL REGULATOR, GNTR FAMILY"/>
    <property type="match status" value="1"/>
</dbReference>
<comment type="caution">
    <text evidence="5">The sequence shown here is derived from an EMBL/GenBank/DDBJ whole genome shotgun (WGS) entry which is preliminary data.</text>
</comment>
<name>A0A443K3B9_9RHOB</name>
<dbReference type="InterPro" id="IPR008920">
    <property type="entry name" value="TF_FadR/GntR_C"/>
</dbReference>
<dbReference type="InterPro" id="IPR011711">
    <property type="entry name" value="GntR_C"/>
</dbReference>
<evidence type="ECO:0000313" key="5">
    <source>
        <dbReference type="EMBL" id="RWR27193.1"/>
    </source>
</evidence>
<dbReference type="InterPro" id="IPR036390">
    <property type="entry name" value="WH_DNA-bd_sf"/>
</dbReference>
<dbReference type="SMART" id="SM00345">
    <property type="entry name" value="HTH_GNTR"/>
    <property type="match status" value="1"/>
</dbReference>
<keyword evidence="3" id="KW-0804">Transcription</keyword>
<dbReference type="PANTHER" id="PTHR43537:SF39">
    <property type="entry name" value="HTH-TYPE TRANSCRIPTIONAL REGULATOR MCBR"/>
    <property type="match status" value="1"/>
</dbReference>
<reference evidence="5 6" key="1">
    <citation type="submission" date="2019-01" db="EMBL/GenBank/DDBJ databases">
        <title>Sinorhodobacter populi sp. nov. isolated from the symptomatic bark tissue of Populus euramericana canker.</title>
        <authorList>
            <person name="Xu G."/>
        </authorList>
    </citation>
    <scope>NUCLEOTIDE SEQUENCE [LARGE SCALE GENOMIC DNA]</scope>
    <source>
        <strain evidence="5 6">07D10-4-3</strain>
    </source>
</reference>